<dbReference type="RefSeq" id="WP_209869435.1">
    <property type="nucleotide sequence ID" value="NZ_JAGGLV010000002.1"/>
</dbReference>
<protein>
    <recommendedName>
        <fullName evidence="4">CPBP family intramembrane metalloprotease</fullName>
    </recommendedName>
</protein>
<dbReference type="EMBL" id="JAGGLV010000002">
    <property type="protein sequence ID" value="MBP2110571.1"/>
    <property type="molecule type" value="Genomic_DNA"/>
</dbReference>
<evidence type="ECO:0000256" key="1">
    <source>
        <dbReference type="SAM" id="Phobius"/>
    </source>
</evidence>
<feature type="transmembrane region" description="Helical" evidence="1">
    <location>
        <begin position="134"/>
        <end position="150"/>
    </location>
</feature>
<comment type="caution">
    <text evidence="2">The sequence shown here is derived from an EMBL/GenBank/DDBJ whole genome shotgun (WGS) entry which is preliminary data.</text>
</comment>
<name>A0ABS4NM59_9BACL</name>
<evidence type="ECO:0000313" key="2">
    <source>
        <dbReference type="EMBL" id="MBP2110571.1"/>
    </source>
</evidence>
<proteinExistence type="predicted"/>
<dbReference type="Proteomes" id="UP000773462">
    <property type="component" value="Unassembled WGS sequence"/>
</dbReference>
<feature type="transmembrane region" description="Helical" evidence="1">
    <location>
        <begin position="96"/>
        <end position="114"/>
    </location>
</feature>
<gene>
    <name evidence="2" type="ORF">J2Z70_000711</name>
</gene>
<reference evidence="2 3" key="1">
    <citation type="submission" date="2021-03" db="EMBL/GenBank/DDBJ databases">
        <title>Genomic Encyclopedia of Type Strains, Phase IV (KMG-IV): sequencing the most valuable type-strain genomes for metagenomic binning, comparative biology and taxonomic classification.</title>
        <authorList>
            <person name="Goeker M."/>
        </authorList>
    </citation>
    <scope>NUCLEOTIDE SEQUENCE [LARGE SCALE GENOMIC DNA]</scope>
    <source>
        <strain evidence="2 3">DSM 101953</strain>
    </source>
</reference>
<keyword evidence="1" id="KW-0812">Transmembrane</keyword>
<evidence type="ECO:0000313" key="3">
    <source>
        <dbReference type="Proteomes" id="UP000773462"/>
    </source>
</evidence>
<accession>A0ABS4NM59</accession>
<feature type="transmembrane region" description="Helical" evidence="1">
    <location>
        <begin position="162"/>
        <end position="181"/>
    </location>
</feature>
<sequence>MMGDAGMVEKKVGASDYLSLALYAFAGFGLEVVLLMILPSVLGVKSSDYTLLHQCIHWGITCLLWGSMAVFLIQLSKRKHDFDIMRLNATPDSRGWLLAIVVSVIAIATTTVVWEGFKPVQEYKDVVRFVFQNVYYLFEAGLILLTIAFGQKFGETLFKRDGLPYGGMFLALTWGLIHILLQGGPTGIYAFFMSLLYGTIYIMLRKNVRYSYVVIAVVFIL</sequence>
<feature type="transmembrane region" description="Helical" evidence="1">
    <location>
        <begin position="20"/>
        <end position="44"/>
    </location>
</feature>
<keyword evidence="1" id="KW-0472">Membrane</keyword>
<keyword evidence="1" id="KW-1133">Transmembrane helix</keyword>
<organism evidence="2 3">
    <name type="scientific">Paenibacillus silagei</name>
    <dbReference type="NCBI Taxonomy" id="1670801"/>
    <lineage>
        <taxon>Bacteria</taxon>
        <taxon>Bacillati</taxon>
        <taxon>Bacillota</taxon>
        <taxon>Bacilli</taxon>
        <taxon>Bacillales</taxon>
        <taxon>Paenibacillaceae</taxon>
        <taxon>Paenibacillus</taxon>
    </lineage>
</organism>
<feature type="transmembrane region" description="Helical" evidence="1">
    <location>
        <begin position="56"/>
        <end position="75"/>
    </location>
</feature>
<keyword evidence="3" id="KW-1185">Reference proteome</keyword>
<evidence type="ECO:0008006" key="4">
    <source>
        <dbReference type="Google" id="ProtNLM"/>
    </source>
</evidence>
<feature type="transmembrane region" description="Helical" evidence="1">
    <location>
        <begin position="187"/>
        <end position="204"/>
    </location>
</feature>